<organism evidence="1">
    <name type="scientific">viral metagenome</name>
    <dbReference type="NCBI Taxonomy" id="1070528"/>
    <lineage>
        <taxon>unclassified sequences</taxon>
        <taxon>metagenomes</taxon>
        <taxon>organismal metagenomes</taxon>
    </lineage>
</organism>
<reference evidence="1" key="1">
    <citation type="submission" date="2020-03" db="EMBL/GenBank/DDBJ databases">
        <title>The deep terrestrial virosphere.</title>
        <authorList>
            <person name="Holmfeldt K."/>
            <person name="Nilsson E."/>
            <person name="Simone D."/>
            <person name="Lopez-Fernandez M."/>
            <person name="Wu X."/>
            <person name="de Brujin I."/>
            <person name="Lundin D."/>
            <person name="Andersson A."/>
            <person name="Bertilsson S."/>
            <person name="Dopson M."/>
        </authorList>
    </citation>
    <scope>NUCLEOTIDE SEQUENCE</scope>
    <source>
        <strain evidence="1">MM415A01032</strain>
    </source>
</reference>
<gene>
    <name evidence="1" type="ORF">MM415A01032_0005</name>
</gene>
<dbReference type="AlphaFoldDB" id="A0A6M3K9Y2"/>
<accession>A0A6M3K9Y2</accession>
<dbReference type="EMBL" id="MT142348">
    <property type="protein sequence ID" value="QJA78673.1"/>
    <property type="molecule type" value="Genomic_DNA"/>
</dbReference>
<evidence type="ECO:0000313" key="1">
    <source>
        <dbReference type="EMBL" id="QJA78673.1"/>
    </source>
</evidence>
<proteinExistence type="predicted"/>
<protein>
    <submittedName>
        <fullName evidence="1">Uncharacterized protein</fullName>
    </submittedName>
</protein>
<name>A0A6M3K9Y2_9ZZZZ</name>
<sequence>MKVTIYRGASGFPTVVVEGKDAAKVAAAYLKAMSLLNKK</sequence>